<dbReference type="Proteomes" id="UP000010093">
    <property type="component" value="Chromosome"/>
</dbReference>
<gene>
    <name evidence="1" type="ORF">RA0C_0011</name>
</gene>
<dbReference type="GeneID" id="93718921"/>
<proteinExistence type="predicted"/>
<dbReference type="RefSeq" id="WP_004917632.1">
    <property type="nucleotide sequence ID" value="NC_014738.1"/>
</dbReference>
<dbReference type="KEGG" id="rai:RA0C_0011"/>
<sequence>MKKTLFLSVLSLLTISCSDNLSESKVKSLVNECLEKDPIYGKGVIRSGKVSYMSEEDINQYQELQKKGLLTIESKEEKSGWFTNKFQLVALTDKSKSYVIESKDISENTKVNYVKLYTNKLDKVGSIQEIPSMNIAEVSVTYKKEDKTPFYDVLEKDKTDFNTKKIALKKTENNGWIYCEK</sequence>
<name>E4TDV9_RIEAD</name>
<reference evidence="1 2" key="1">
    <citation type="journal article" date="2012" name="J. Bacteriol.">
        <title>Complete genome sequence of Riemerella anatipestifer reference strain.</title>
        <authorList>
            <person name="Wang X."/>
            <person name="Zhu D."/>
            <person name="Wang M."/>
            <person name="Cheng A."/>
            <person name="Jia R."/>
            <person name="Zhou Y."/>
            <person name="Chen Z."/>
            <person name="Luo Q."/>
            <person name="Liu F."/>
            <person name="Wang Y."/>
            <person name="Chen X.Y."/>
        </authorList>
    </citation>
    <scope>NUCLEOTIDE SEQUENCE [LARGE SCALE GENOMIC DNA]</scope>
    <source>
        <strain evidence="2">DSM 15868</strain>
    </source>
</reference>
<dbReference type="HOGENOM" id="CLU_1487980_0_0_10"/>
<dbReference type="PATRIC" id="fig|693978.17.peg.11"/>
<evidence type="ECO:0008006" key="3">
    <source>
        <dbReference type="Google" id="ProtNLM"/>
    </source>
</evidence>
<dbReference type="EMBL" id="CP003388">
    <property type="protein sequence ID" value="AFD55039.1"/>
    <property type="molecule type" value="Genomic_DNA"/>
</dbReference>
<dbReference type="AlphaFoldDB" id="E4TDV9"/>
<organism evidence="1 2">
    <name type="scientific">Riemerella anatipestifer (strain ATCC 11845 / DSM 15868 / JCM 9532 / NCTC 11014)</name>
    <dbReference type="NCBI Taxonomy" id="693978"/>
    <lineage>
        <taxon>Bacteria</taxon>
        <taxon>Pseudomonadati</taxon>
        <taxon>Bacteroidota</taxon>
        <taxon>Flavobacteriia</taxon>
        <taxon>Flavobacteriales</taxon>
        <taxon>Weeksellaceae</taxon>
        <taxon>Riemerella</taxon>
    </lineage>
</organism>
<dbReference type="PROSITE" id="PS51257">
    <property type="entry name" value="PROKAR_LIPOPROTEIN"/>
    <property type="match status" value="1"/>
</dbReference>
<accession>E4TDV9</accession>
<evidence type="ECO:0000313" key="1">
    <source>
        <dbReference type="EMBL" id="AFD55039.1"/>
    </source>
</evidence>
<evidence type="ECO:0000313" key="2">
    <source>
        <dbReference type="Proteomes" id="UP000010093"/>
    </source>
</evidence>
<protein>
    <recommendedName>
        <fullName evidence="3">Lipoprotein</fullName>
    </recommendedName>
</protein>
<dbReference type="KEGG" id="ran:Riean_1813"/>